<keyword evidence="3" id="KW-0597">Phosphoprotein</keyword>
<gene>
    <name evidence="8" type="ORF">KB449_25875</name>
</gene>
<evidence type="ECO:0000256" key="4">
    <source>
        <dbReference type="ARBA" id="ARBA00022679"/>
    </source>
</evidence>
<dbReference type="CDD" id="cd06225">
    <property type="entry name" value="HAMP"/>
    <property type="match status" value="1"/>
</dbReference>
<dbReference type="InterPro" id="IPR010559">
    <property type="entry name" value="Sig_transdc_His_kin_internal"/>
</dbReference>
<evidence type="ECO:0000256" key="3">
    <source>
        <dbReference type="ARBA" id="ARBA00022553"/>
    </source>
</evidence>
<dbReference type="Pfam" id="PF00672">
    <property type="entry name" value="HAMP"/>
    <property type="match status" value="1"/>
</dbReference>
<dbReference type="Pfam" id="PF06580">
    <property type="entry name" value="His_kinase"/>
    <property type="match status" value="1"/>
</dbReference>
<organism evidence="8 9">
    <name type="scientific">Cohnella hashimotonis</name>
    <dbReference type="NCBI Taxonomy" id="2826895"/>
    <lineage>
        <taxon>Bacteria</taxon>
        <taxon>Bacillati</taxon>
        <taxon>Bacillota</taxon>
        <taxon>Bacilli</taxon>
        <taxon>Bacillales</taxon>
        <taxon>Paenibacillaceae</taxon>
        <taxon>Cohnella</taxon>
    </lineage>
</organism>
<dbReference type="GO" id="GO:0016301">
    <property type="term" value="F:kinase activity"/>
    <property type="evidence" value="ECO:0007669"/>
    <property type="project" value="UniProtKB-KW"/>
</dbReference>
<dbReference type="SMART" id="SM00304">
    <property type="entry name" value="HAMP"/>
    <property type="match status" value="1"/>
</dbReference>
<keyword evidence="8" id="KW-0418">Kinase</keyword>
<proteinExistence type="predicted"/>
<dbReference type="InterPro" id="IPR050640">
    <property type="entry name" value="Bact_2-comp_sensor_kinase"/>
</dbReference>
<dbReference type="PANTHER" id="PTHR34220:SF7">
    <property type="entry name" value="SENSOR HISTIDINE KINASE YPDA"/>
    <property type="match status" value="1"/>
</dbReference>
<name>A0ABT6TNH7_9BACL</name>
<evidence type="ECO:0000256" key="6">
    <source>
        <dbReference type="SAM" id="Phobius"/>
    </source>
</evidence>
<keyword evidence="9" id="KW-1185">Reference proteome</keyword>
<keyword evidence="6" id="KW-0812">Transmembrane</keyword>
<evidence type="ECO:0000313" key="8">
    <source>
        <dbReference type="EMBL" id="MDI4648408.1"/>
    </source>
</evidence>
<reference evidence="8" key="1">
    <citation type="submission" date="2023-04" db="EMBL/GenBank/DDBJ databases">
        <title>Comparative genomic analysis of Cohnella hashimotonis sp. nov., isolated from the International Space Station.</title>
        <authorList>
            <person name="Venkateswaran K."/>
            <person name="Simpson A."/>
        </authorList>
    </citation>
    <scope>NUCLEOTIDE SEQUENCE</scope>
    <source>
        <strain evidence="8">F6_2S_P_1</strain>
    </source>
</reference>
<keyword evidence="2" id="KW-1003">Cell membrane</keyword>
<evidence type="ECO:0000256" key="5">
    <source>
        <dbReference type="ARBA" id="ARBA00023136"/>
    </source>
</evidence>
<dbReference type="InterPro" id="IPR003660">
    <property type="entry name" value="HAMP_dom"/>
</dbReference>
<feature type="domain" description="HAMP" evidence="7">
    <location>
        <begin position="312"/>
        <end position="364"/>
    </location>
</feature>
<dbReference type="Gene3D" id="6.10.340.10">
    <property type="match status" value="1"/>
</dbReference>
<evidence type="ECO:0000259" key="7">
    <source>
        <dbReference type="PROSITE" id="PS50885"/>
    </source>
</evidence>
<keyword evidence="4" id="KW-0808">Transferase</keyword>
<sequence>MGTFLKALTIYPKLVLSFLLMIIPIYLSSLLMNQSGHDVVKKQISASMASRVHFYLSSLETELARLRRLQMEYVSDDDLLSLGTAVSRMNDFERSRTILSVKSKLYLLKSSSPFVENVKLYVPALGRSIMANNYDDAIPEAELEAMLEPRNMSSPVFGFRDRLLLSGVYPDAIYVNRQPVLAIEIELSKAEIVRTLSSMANGEQGGAVWLSADGTWDVASGLQPTVLSELTGAIRTKRADDRAAAPGQFTMKTEAGSFFVAHEYSSVIDSTLAVLVPAEKVMQPLNRHRDWIWLLSLIALVLVVVFSYWIHQLIHKPIKRLVVSFRKVEKGDLGVRVYHRNQDEFHYLYNQFNHMLGRIETLIGEVYEQQIRSQRSELKQLQSQINPHFFYNSFFILQGLVQMREHELADKMFRHLGSYFQFITRNGAETVTLEQEMKHASSYVEIQKFRFSGTIEVEQEELPAEWAQTQVPRLIVQPLIENAYLHGLENKTGDGRLRIGFREEPDGRLRIEIEDNGEELDELRLERLRESISAADRAIETTGLLNIHRRLQLKFGPDCGLSLSRSALGGLKAELSIRKDKGEAA</sequence>
<dbReference type="SUPFAM" id="SSF158472">
    <property type="entry name" value="HAMP domain-like"/>
    <property type="match status" value="1"/>
</dbReference>
<dbReference type="Gene3D" id="3.30.565.10">
    <property type="entry name" value="Histidine kinase-like ATPase, C-terminal domain"/>
    <property type="match status" value="1"/>
</dbReference>
<dbReference type="EMBL" id="JAGRPV010000001">
    <property type="protein sequence ID" value="MDI4648408.1"/>
    <property type="molecule type" value="Genomic_DNA"/>
</dbReference>
<comment type="subcellular location">
    <subcellularLocation>
        <location evidence="1">Cell membrane</location>
        <topology evidence="1">Multi-pass membrane protein</topology>
    </subcellularLocation>
</comment>
<feature type="transmembrane region" description="Helical" evidence="6">
    <location>
        <begin position="14"/>
        <end position="32"/>
    </location>
</feature>
<evidence type="ECO:0000256" key="2">
    <source>
        <dbReference type="ARBA" id="ARBA00022475"/>
    </source>
</evidence>
<dbReference type="Proteomes" id="UP001161691">
    <property type="component" value="Unassembled WGS sequence"/>
</dbReference>
<dbReference type="SUPFAM" id="SSF55874">
    <property type="entry name" value="ATPase domain of HSP90 chaperone/DNA topoisomerase II/histidine kinase"/>
    <property type="match status" value="1"/>
</dbReference>
<evidence type="ECO:0000313" key="9">
    <source>
        <dbReference type="Proteomes" id="UP001161691"/>
    </source>
</evidence>
<feature type="transmembrane region" description="Helical" evidence="6">
    <location>
        <begin position="291"/>
        <end position="310"/>
    </location>
</feature>
<dbReference type="InterPro" id="IPR036890">
    <property type="entry name" value="HATPase_C_sf"/>
</dbReference>
<keyword evidence="5 6" id="KW-0472">Membrane</keyword>
<dbReference type="PROSITE" id="PS50885">
    <property type="entry name" value="HAMP"/>
    <property type="match status" value="1"/>
</dbReference>
<accession>A0ABT6TNH7</accession>
<evidence type="ECO:0000256" key="1">
    <source>
        <dbReference type="ARBA" id="ARBA00004651"/>
    </source>
</evidence>
<protein>
    <submittedName>
        <fullName evidence="8">Histidine kinase</fullName>
    </submittedName>
</protein>
<keyword evidence="6" id="KW-1133">Transmembrane helix</keyword>
<comment type="caution">
    <text evidence="8">The sequence shown here is derived from an EMBL/GenBank/DDBJ whole genome shotgun (WGS) entry which is preliminary data.</text>
</comment>
<dbReference type="PANTHER" id="PTHR34220">
    <property type="entry name" value="SENSOR HISTIDINE KINASE YPDA"/>
    <property type="match status" value="1"/>
</dbReference>
<dbReference type="RefSeq" id="WP_282911125.1">
    <property type="nucleotide sequence ID" value="NZ_JAGRPV010000001.1"/>
</dbReference>